<evidence type="ECO:0000313" key="3">
    <source>
        <dbReference type="EMBL" id="NHC14661.1"/>
    </source>
</evidence>
<comment type="caution">
    <text evidence="3">The sequence shown here is derived from an EMBL/GenBank/DDBJ whole genome shotgun (WGS) entry which is preliminary data.</text>
</comment>
<dbReference type="EMBL" id="JAANNP010000009">
    <property type="protein sequence ID" value="NHC14661.1"/>
    <property type="molecule type" value="Genomic_DNA"/>
</dbReference>
<feature type="region of interest" description="Disordered" evidence="1">
    <location>
        <begin position="35"/>
        <end position="55"/>
    </location>
</feature>
<name>A0ABX0GX32_9ACTN</name>
<organism evidence="3 4">
    <name type="scientific">Motilibacter deserti</name>
    <dbReference type="NCBI Taxonomy" id="2714956"/>
    <lineage>
        <taxon>Bacteria</taxon>
        <taxon>Bacillati</taxon>
        <taxon>Actinomycetota</taxon>
        <taxon>Actinomycetes</taxon>
        <taxon>Motilibacterales</taxon>
        <taxon>Motilibacteraceae</taxon>
        <taxon>Motilibacter</taxon>
    </lineage>
</organism>
<dbReference type="Proteomes" id="UP000800981">
    <property type="component" value="Unassembled WGS sequence"/>
</dbReference>
<evidence type="ECO:0000259" key="2">
    <source>
        <dbReference type="SMART" id="SM00894"/>
    </source>
</evidence>
<dbReference type="Pfam" id="PF05901">
    <property type="entry name" value="Excalibur"/>
    <property type="match status" value="1"/>
</dbReference>
<evidence type="ECO:0000256" key="1">
    <source>
        <dbReference type="SAM" id="MobiDB-lite"/>
    </source>
</evidence>
<dbReference type="InterPro" id="IPR008613">
    <property type="entry name" value="Excalibur_Ca-bd_domain"/>
</dbReference>
<feature type="region of interest" description="Disordered" evidence="1">
    <location>
        <begin position="206"/>
        <end position="232"/>
    </location>
</feature>
<reference evidence="3 4" key="1">
    <citation type="submission" date="2020-03" db="EMBL/GenBank/DDBJ databases">
        <title>Two novel Motilibacter sp.</title>
        <authorList>
            <person name="Liu S."/>
        </authorList>
    </citation>
    <scope>NUCLEOTIDE SEQUENCE [LARGE SCALE GENOMIC DNA]</scope>
    <source>
        <strain evidence="3 4">E257</strain>
    </source>
</reference>
<protein>
    <submittedName>
        <fullName evidence="3">Excalibur calcium-binding domain-containing protein</fullName>
    </submittedName>
</protein>
<proteinExistence type="predicted"/>
<gene>
    <name evidence="3" type="ORF">G9H71_12810</name>
</gene>
<accession>A0ABX0GX32</accession>
<keyword evidence="4" id="KW-1185">Reference proteome</keyword>
<evidence type="ECO:0000313" key="4">
    <source>
        <dbReference type="Proteomes" id="UP000800981"/>
    </source>
</evidence>
<dbReference type="SMART" id="SM00894">
    <property type="entry name" value="Excalibur"/>
    <property type="match status" value="1"/>
</dbReference>
<feature type="domain" description="Excalibur calcium-binding" evidence="2">
    <location>
        <begin position="195"/>
        <end position="231"/>
    </location>
</feature>
<sequence length="232" mass="23293">MASRRGAAGVLVLGFLTVAVGGAVLPAEESIEGVGQEALASAATPSPTPSAVPTPTVTVTVTATPTASSTPSATPTAEPAPTTVDLAVSASATTVTSGRRVELSVSTSPRTAGVPVVLQVRRGVSWQSVGRASTGARGRAAFEVTAERTARYRVVASGTQSTRRATSDVTAITVNEPEPPPAVIVEPEPDSGSAYFDNCDDARAAGAAPVHRGDPGYGSHLDRDDDGVGCES</sequence>